<dbReference type="NCBIfam" id="TIGR00652">
    <property type="entry name" value="DapF"/>
    <property type="match status" value="1"/>
</dbReference>
<evidence type="ECO:0000256" key="6">
    <source>
        <dbReference type="ARBA" id="ARBA00023235"/>
    </source>
</evidence>
<keyword evidence="11" id="KW-1185">Reference proteome</keyword>
<feature type="binding site" evidence="8">
    <location>
        <begin position="212"/>
        <end position="213"/>
    </location>
    <ligand>
        <name>substrate</name>
    </ligand>
</feature>
<dbReference type="EC" id="5.1.1.7" evidence="3 8"/>
<feature type="active site" evidence="9">
    <location>
        <position position="72"/>
    </location>
</feature>
<evidence type="ECO:0000313" key="10">
    <source>
        <dbReference type="EMBL" id="OWK36210.1"/>
    </source>
</evidence>
<dbReference type="OrthoDB" id="9805408at2"/>
<dbReference type="InterPro" id="IPR001653">
    <property type="entry name" value="DAP_epimerase_DapF"/>
</dbReference>
<sequence>MRFTKMHGIGNDYVYVNCFAEKMPADPAALSIKVADRHFGIGGDGLILICPSEKADARMRMFNADGSESEMCGNGLRCVAKYVYDHGIARKPRLQLETGRGVLTVDLEVKNDKVARVRVNMGEPILEPARIPTTFGGTQVVDAPLTVGGQTYAVTCVSMGNPHAVIYIPDAAAVPLEAVGPGLETAPVFPRRANIHFVQVHSPNEVTMRTWERGSGITLACGTGACGVCVAGVLTGRTGRKLLAHLPGGDLELEWSAADNNVYMTGPATEVFSGDWAD</sequence>
<feature type="active site" description="Proton acceptor" evidence="8">
    <location>
        <position position="221"/>
    </location>
</feature>
<feature type="binding site" evidence="8">
    <location>
        <position position="161"/>
    </location>
    <ligand>
        <name>substrate</name>
    </ligand>
</feature>
<evidence type="ECO:0000256" key="7">
    <source>
        <dbReference type="ARBA" id="ARBA00051712"/>
    </source>
</evidence>
<dbReference type="HAMAP" id="MF_00197">
    <property type="entry name" value="DAP_epimerase"/>
    <property type="match status" value="1"/>
</dbReference>
<accession>A0A225D3P7</accession>
<dbReference type="SUPFAM" id="SSF54506">
    <property type="entry name" value="Diaminopimelate epimerase-like"/>
    <property type="match status" value="1"/>
</dbReference>
<keyword evidence="5 8" id="KW-0457">Lysine biosynthesis</keyword>
<evidence type="ECO:0000256" key="9">
    <source>
        <dbReference type="PROSITE-ProRule" id="PRU10125"/>
    </source>
</evidence>
<feature type="binding site" evidence="8">
    <location>
        <position position="11"/>
    </location>
    <ligand>
        <name>substrate</name>
    </ligand>
</feature>
<dbReference type="PROSITE" id="PS01326">
    <property type="entry name" value="DAP_EPIMERASE"/>
    <property type="match status" value="1"/>
</dbReference>
<feature type="site" description="Could be important to modulate the pK values of the two catalytic cysteine residues" evidence="8">
    <location>
        <position position="163"/>
    </location>
</feature>
<comment type="subcellular location">
    <subcellularLocation>
        <location evidence="8">Cytoplasm</location>
    </subcellularLocation>
</comment>
<comment type="pathway">
    <text evidence="1 8">Amino-acid biosynthesis; L-lysine biosynthesis via DAP pathway; DL-2,6-diaminopimelate from LL-2,6-diaminopimelate: step 1/1.</text>
</comment>
<comment type="subunit">
    <text evidence="8">Homodimer.</text>
</comment>
<dbReference type="UniPathway" id="UPA00034">
    <property type="reaction ID" value="UER00025"/>
</dbReference>
<dbReference type="GO" id="GO:0005829">
    <property type="term" value="C:cytosol"/>
    <property type="evidence" value="ECO:0007669"/>
    <property type="project" value="TreeGrafter"/>
</dbReference>
<feature type="active site" description="Proton donor" evidence="8">
    <location>
        <position position="72"/>
    </location>
</feature>
<dbReference type="InterPro" id="IPR018510">
    <property type="entry name" value="DAP_epimerase_AS"/>
</dbReference>
<dbReference type="PANTHER" id="PTHR31689">
    <property type="entry name" value="DIAMINOPIMELATE EPIMERASE, CHLOROPLASTIC"/>
    <property type="match status" value="1"/>
</dbReference>
<dbReference type="AlphaFoldDB" id="A0A225D3P7"/>
<dbReference type="RefSeq" id="WP_088259252.1">
    <property type="nucleotide sequence ID" value="NZ_NIDE01000017.1"/>
</dbReference>
<comment type="similarity">
    <text evidence="2 8">Belongs to the diaminopimelate epimerase family.</text>
</comment>
<keyword evidence="6 8" id="KW-0413">Isomerase</keyword>
<evidence type="ECO:0000256" key="8">
    <source>
        <dbReference type="HAMAP-Rule" id="MF_00197"/>
    </source>
</evidence>
<feature type="binding site" evidence="8">
    <location>
        <begin position="222"/>
        <end position="223"/>
    </location>
    <ligand>
        <name>substrate</name>
    </ligand>
</feature>
<feature type="binding site" evidence="8">
    <location>
        <position position="63"/>
    </location>
    <ligand>
        <name>substrate</name>
    </ligand>
</feature>
<reference evidence="11" key="1">
    <citation type="submission" date="2017-06" db="EMBL/GenBank/DDBJ databases">
        <title>Genome analysis of Fimbriiglobus ruber SP5, the first member of the order Planctomycetales with confirmed chitinolytic capability.</title>
        <authorList>
            <person name="Ravin N.V."/>
            <person name="Rakitin A.L."/>
            <person name="Ivanova A.A."/>
            <person name="Beletsky A.V."/>
            <person name="Kulichevskaya I.S."/>
            <person name="Mardanov A.V."/>
            <person name="Dedysh S.N."/>
        </authorList>
    </citation>
    <scope>NUCLEOTIDE SEQUENCE [LARGE SCALE GENOMIC DNA]</scope>
    <source>
        <strain evidence="11">SP5</strain>
    </source>
</reference>
<keyword evidence="4 8" id="KW-0028">Amino-acid biosynthesis</keyword>
<evidence type="ECO:0000256" key="4">
    <source>
        <dbReference type="ARBA" id="ARBA00022605"/>
    </source>
</evidence>
<feature type="binding site" evidence="8">
    <location>
        <position position="194"/>
    </location>
    <ligand>
        <name>substrate</name>
    </ligand>
</feature>
<gene>
    <name evidence="8" type="primary">dapF</name>
    <name evidence="10" type="ORF">FRUB_08773</name>
</gene>
<evidence type="ECO:0000256" key="1">
    <source>
        <dbReference type="ARBA" id="ARBA00005196"/>
    </source>
</evidence>
<dbReference type="GO" id="GO:0008837">
    <property type="term" value="F:diaminopimelate epimerase activity"/>
    <property type="evidence" value="ECO:0007669"/>
    <property type="project" value="UniProtKB-UniRule"/>
</dbReference>
<evidence type="ECO:0000313" key="11">
    <source>
        <dbReference type="Proteomes" id="UP000214646"/>
    </source>
</evidence>
<dbReference type="EMBL" id="NIDE01000017">
    <property type="protein sequence ID" value="OWK36210.1"/>
    <property type="molecule type" value="Genomic_DNA"/>
</dbReference>
<comment type="catalytic activity">
    <reaction evidence="7 8">
        <text>(2S,6S)-2,6-diaminopimelate = meso-2,6-diaminopimelate</text>
        <dbReference type="Rhea" id="RHEA:15393"/>
        <dbReference type="ChEBI" id="CHEBI:57609"/>
        <dbReference type="ChEBI" id="CHEBI:57791"/>
        <dbReference type="EC" id="5.1.1.7"/>
    </reaction>
</comment>
<organism evidence="10 11">
    <name type="scientific">Fimbriiglobus ruber</name>
    <dbReference type="NCBI Taxonomy" id="1908690"/>
    <lineage>
        <taxon>Bacteria</taxon>
        <taxon>Pseudomonadati</taxon>
        <taxon>Planctomycetota</taxon>
        <taxon>Planctomycetia</taxon>
        <taxon>Gemmatales</taxon>
        <taxon>Gemmataceae</taxon>
        <taxon>Fimbriiglobus</taxon>
    </lineage>
</organism>
<dbReference type="Pfam" id="PF01678">
    <property type="entry name" value="DAP_epimerase"/>
    <property type="match status" value="2"/>
</dbReference>
<comment type="caution">
    <text evidence="10">The sequence shown here is derived from an EMBL/GenBank/DDBJ whole genome shotgun (WGS) entry which is preliminary data.</text>
</comment>
<feature type="site" description="Could be important to modulate the pK values of the two catalytic cysteine residues" evidence="8">
    <location>
        <position position="212"/>
    </location>
</feature>
<feature type="binding site" evidence="8">
    <location>
        <begin position="73"/>
        <end position="74"/>
    </location>
    <ligand>
        <name>substrate</name>
    </ligand>
</feature>
<evidence type="ECO:0000256" key="5">
    <source>
        <dbReference type="ARBA" id="ARBA00023154"/>
    </source>
</evidence>
<name>A0A225D3P7_9BACT</name>
<comment type="function">
    <text evidence="8">Catalyzes the stereoinversion of LL-2,6-diaminopimelate (L,L-DAP) to meso-diaminopimelate (meso-DAP), a precursor of L-lysine and an essential component of the bacterial peptidoglycan.</text>
</comment>
<protein>
    <recommendedName>
        <fullName evidence="3 8">Diaminopimelate epimerase</fullName>
        <shortName evidence="8">DAP epimerase</shortName>
        <ecNumber evidence="3 8">5.1.1.7</ecNumber>
    </recommendedName>
    <alternativeName>
        <fullName evidence="8">PLP-independent amino acid racemase</fullName>
    </alternativeName>
</protein>
<evidence type="ECO:0000256" key="3">
    <source>
        <dbReference type="ARBA" id="ARBA00013080"/>
    </source>
</evidence>
<dbReference type="Proteomes" id="UP000214646">
    <property type="component" value="Unassembled WGS sequence"/>
</dbReference>
<dbReference type="GO" id="GO:0009089">
    <property type="term" value="P:lysine biosynthetic process via diaminopimelate"/>
    <property type="evidence" value="ECO:0007669"/>
    <property type="project" value="UniProtKB-UniRule"/>
</dbReference>
<dbReference type="PANTHER" id="PTHR31689:SF0">
    <property type="entry name" value="DIAMINOPIMELATE EPIMERASE"/>
    <property type="match status" value="1"/>
</dbReference>
<comment type="caution">
    <text evidence="8">Lacks conserved residue(s) required for the propagation of feature annotation.</text>
</comment>
<dbReference type="Gene3D" id="3.10.310.10">
    <property type="entry name" value="Diaminopimelate Epimerase, Chain A, domain 1"/>
    <property type="match status" value="2"/>
</dbReference>
<evidence type="ECO:0000256" key="2">
    <source>
        <dbReference type="ARBA" id="ARBA00010219"/>
    </source>
</evidence>
<keyword evidence="8" id="KW-0963">Cytoplasm</keyword>
<proteinExistence type="inferred from homology"/>